<reference evidence="3" key="1">
    <citation type="journal article" date="2021" name="PeerJ">
        <title>Extensive microbial diversity within the chicken gut microbiome revealed by metagenomics and culture.</title>
        <authorList>
            <person name="Gilroy R."/>
            <person name="Ravi A."/>
            <person name="Getino M."/>
            <person name="Pursley I."/>
            <person name="Horton D.L."/>
            <person name="Alikhan N.F."/>
            <person name="Baker D."/>
            <person name="Gharbi K."/>
            <person name="Hall N."/>
            <person name="Watson M."/>
            <person name="Adriaenssens E.M."/>
            <person name="Foster-Nyarko E."/>
            <person name="Jarju S."/>
            <person name="Secka A."/>
            <person name="Antonio M."/>
            <person name="Oren A."/>
            <person name="Chaudhuri R.R."/>
            <person name="La Ragione R."/>
            <person name="Hildebrand F."/>
            <person name="Pallen M.J."/>
        </authorList>
    </citation>
    <scope>NUCLEOTIDE SEQUENCE</scope>
    <source>
        <strain evidence="3">ChiBcec8-13705</strain>
    </source>
</reference>
<keyword evidence="2" id="KW-0812">Transmembrane</keyword>
<protein>
    <submittedName>
        <fullName evidence="3">Uncharacterized protein</fullName>
    </submittedName>
</protein>
<dbReference type="EMBL" id="DWYG01000108">
    <property type="protein sequence ID" value="HJB42139.1"/>
    <property type="molecule type" value="Genomic_DNA"/>
</dbReference>
<accession>A0A9D2S3M0</accession>
<keyword evidence="2" id="KW-1133">Transmembrane helix</keyword>
<evidence type="ECO:0000256" key="2">
    <source>
        <dbReference type="SAM" id="Phobius"/>
    </source>
</evidence>
<feature type="transmembrane region" description="Helical" evidence="2">
    <location>
        <begin position="29"/>
        <end position="51"/>
    </location>
</feature>
<evidence type="ECO:0000256" key="1">
    <source>
        <dbReference type="SAM" id="MobiDB-lite"/>
    </source>
</evidence>
<gene>
    <name evidence="3" type="ORF">H9945_06535</name>
</gene>
<organism evidence="3 4">
    <name type="scientific">Candidatus Gemmiger avicola</name>
    <dbReference type="NCBI Taxonomy" id="2838605"/>
    <lineage>
        <taxon>Bacteria</taxon>
        <taxon>Bacillati</taxon>
        <taxon>Bacillota</taxon>
        <taxon>Clostridia</taxon>
        <taxon>Eubacteriales</taxon>
        <taxon>Gemmiger</taxon>
    </lineage>
</organism>
<reference evidence="3" key="2">
    <citation type="submission" date="2021-04" db="EMBL/GenBank/DDBJ databases">
        <authorList>
            <person name="Gilroy R."/>
        </authorList>
    </citation>
    <scope>NUCLEOTIDE SEQUENCE</scope>
    <source>
        <strain evidence="3">ChiBcec8-13705</strain>
    </source>
</reference>
<feature type="region of interest" description="Disordered" evidence="1">
    <location>
        <begin position="1"/>
        <end position="22"/>
    </location>
</feature>
<comment type="caution">
    <text evidence="3">The sequence shown here is derived from an EMBL/GenBank/DDBJ whole genome shotgun (WGS) entry which is preliminary data.</text>
</comment>
<keyword evidence="2" id="KW-0472">Membrane</keyword>
<evidence type="ECO:0000313" key="4">
    <source>
        <dbReference type="Proteomes" id="UP000886803"/>
    </source>
</evidence>
<dbReference type="AlphaFoldDB" id="A0A9D2S3M0"/>
<dbReference type="Proteomes" id="UP000886803">
    <property type="component" value="Unassembled WGS sequence"/>
</dbReference>
<proteinExistence type="predicted"/>
<name>A0A9D2S3M0_9FIRM</name>
<sequence>MKPRPQTPETEQSAAPAARNPAQNRRRAGLLLGCAALMALLAAVPLGWFALSDAALLDRPAAMTQPYESVTPSGDDFYLIRQLRTQAELVNVDYTGSTKVTGGTIYTPSGDEMMAMRQDYTMAQYADGLLVSLEEAGVLPSDWVYTARNQLSVDGYTIWYSMDSLGFLRLCRFEPGSGVLTLQIIVESRTGKPVNLFIASDLPLSEPDAAAVLPAWIQFNELDGLGDWEAPANTDFAENGLYSARGGVMASADAVGPADWGEQTLYGLCMNLGLWEPNPVEPAELPQGWQVGNLRKAQSGPFVFQPTGYSGGFGVLCGLTPDGMQVACGYPGCGHDSPACPAWVAAYGLYHTATINNQIYLLYSGQSRSNREYMADEFLQGEEYATLLSEVQRLGTENDVLGLEESVRLATQPARIETLDENWMVRSWCNERDSDDMVYWDWEDGEALYSTESDYEITGYVPSVTLYRTPLDGGETMSLPLPEGNELELLGGSYALLSRHITAVDLEALARNGSNRLSYYVSVADQIGYTLYDLNTGESRTLMTVPNTATETIYPVYMTDDALYYTQYLEWNESYQAYMGMSITRLDLKTGERRSLLDEEIGAELSWGYRCVMLEDGERSYLCMSVENGINTGSYRMLVLDLTSEETWIADDWIAGPNSSSVMASLVDLRDGLLYAILGYEDRSSMYANYGYTVPVYGTIPWQDYLAGSEDWTYIEPWDGSPNPMDAEGIAAWQSALGLG</sequence>
<evidence type="ECO:0000313" key="3">
    <source>
        <dbReference type="EMBL" id="HJB42139.1"/>
    </source>
</evidence>